<dbReference type="SUPFAM" id="SSF56300">
    <property type="entry name" value="Metallo-dependent phosphatases"/>
    <property type="match status" value="1"/>
</dbReference>
<dbReference type="GO" id="GO:0016787">
    <property type="term" value="F:hydrolase activity"/>
    <property type="evidence" value="ECO:0007669"/>
    <property type="project" value="UniProtKB-UniRule"/>
</dbReference>
<dbReference type="RefSeq" id="WP_091687362.1">
    <property type="nucleotide sequence ID" value="NZ_BAABFM010000035.1"/>
</dbReference>
<accession>A0A1I5GZ74</accession>
<dbReference type="Pfam" id="PF12850">
    <property type="entry name" value="Metallophos_2"/>
    <property type="match status" value="1"/>
</dbReference>
<comment type="similarity">
    <text evidence="1 2">Belongs to the metallophosphoesterase superfamily. YfcE family.</text>
</comment>
<evidence type="ECO:0000256" key="1">
    <source>
        <dbReference type="ARBA" id="ARBA00008950"/>
    </source>
</evidence>
<evidence type="ECO:0000313" key="5">
    <source>
        <dbReference type="Proteomes" id="UP000198806"/>
    </source>
</evidence>
<dbReference type="NCBIfam" id="TIGR00040">
    <property type="entry name" value="yfcE"/>
    <property type="match status" value="1"/>
</dbReference>
<dbReference type="EMBL" id="FOWD01000024">
    <property type="protein sequence ID" value="SFO41257.1"/>
    <property type="molecule type" value="Genomic_DNA"/>
</dbReference>
<dbReference type="GO" id="GO:0046872">
    <property type="term" value="F:metal ion binding"/>
    <property type="evidence" value="ECO:0007669"/>
    <property type="project" value="UniProtKB-KW"/>
</dbReference>
<sequence>MKILIVSDSHGRMNNLIKVIDKVKPIDLMLHLGDFEGNEDLIREIAPCNVEMVSGNNDYYTNLEKEKVIKLGNHTVFLAHGHRYGVNFRTDYIKEAALEHKADIAIFGHTHRPLIDLSGSVWTINPGSISQPRQEGAVPTFIIMDIDKDGRAHFTLNYLK</sequence>
<proteinExistence type="inferred from homology"/>
<evidence type="ECO:0000259" key="3">
    <source>
        <dbReference type="Pfam" id="PF12850"/>
    </source>
</evidence>
<gene>
    <name evidence="4" type="ORF">SAMN04489757_1245</name>
</gene>
<keyword evidence="5" id="KW-1185">Reference proteome</keyword>
<comment type="cofactor">
    <cofactor evidence="2">
        <name>a divalent metal cation</name>
        <dbReference type="ChEBI" id="CHEBI:60240"/>
    </cofactor>
</comment>
<dbReference type="STRING" id="1527.SAMN04489757_1245"/>
<dbReference type="Proteomes" id="UP000198806">
    <property type="component" value="Unassembled WGS sequence"/>
</dbReference>
<feature type="domain" description="Calcineurin-like phosphoesterase" evidence="3">
    <location>
        <begin position="1"/>
        <end position="148"/>
    </location>
</feature>
<dbReference type="OrthoDB" id="9800565at2"/>
<organism evidence="4 5">
    <name type="scientific">Anaerocolumna aminovalerica</name>
    <dbReference type="NCBI Taxonomy" id="1527"/>
    <lineage>
        <taxon>Bacteria</taxon>
        <taxon>Bacillati</taxon>
        <taxon>Bacillota</taxon>
        <taxon>Clostridia</taxon>
        <taxon>Lachnospirales</taxon>
        <taxon>Lachnospiraceae</taxon>
        <taxon>Anaerocolumna</taxon>
    </lineage>
</organism>
<dbReference type="Gene3D" id="3.60.21.10">
    <property type="match status" value="1"/>
</dbReference>
<dbReference type="PANTHER" id="PTHR11124">
    <property type="entry name" value="VACUOLAR SORTING PROTEIN VPS29"/>
    <property type="match status" value="1"/>
</dbReference>
<protein>
    <recommendedName>
        <fullName evidence="2">Phosphoesterase</fullName>
        <ecNumber evidence="2">3.1.4.-</ecNumber>
    </recommendedName>
</protein>
<name>A0A1I5GZ74_9FIRM</name>
<reference evidence="4 5" key="1">
    <citation type="submission" date="2016-10" db="EMBL/GenBank/DDBJ databases">
        <authorList>
            <person name="de Groot N.N."/>
        </authorList>
    </citation>
    <scope>NUCLEOTIDE SEQUENCE [LARGE SCALE GENOMIC DNA]</scope>
    <source>
        <strain evidence="4 5">DSM 1283</strain>
    </source>
</reference>
<evidence type="ECO:0000313" key="4">
    <source>
        <dbReference type="EMBL" id="SFO41257.1"/>
    </source>
</evidence>
<dbReference type="AlphaFoldDB" id="A0A1I5GZ74"/>
<dbReference type="EC" id="3.1.4.-" evidence="2"/>
<dbReference type="InterPro" id="IPR029052">
    <property type="entry name" value="Metallo-depent_PP-like"/>
</dbReference>
<evidence type="ECO:0000256" key="2">
    <source>
        <dbReference type="RuleBase" id="RU362039"/>
    </source>
</evidence>
<keyword evidence="2" id="KW-0479">Metal-binding</keyword>
<dbReference type="InterPro" id="IPR000979">
    <property type="entry name" value="Phosphodiesterase_MJ0936/Vps29"/>
</dbReference>
<dbReference type="InterPro" id="IPR024654">
    <property type="entry name" value="Calcineurin-like_PHP_lpxH"/>
</dbReference>